<dbReference type="Pfam" id="PF11136">
    <property type="entry name" value="DUF2889"/>
    <property type="match status" value="1"/>
</dbReference>
<evidence type="ECO:0000313" key="2">
    <source>
        <dbReference type="EMBL" id="MEW9854346.1"/>
    </source>
</evidence>
<accession>A0ABV3R8B9</accession>
<dbReference type="InterPro" id="IPR021312">
    <property type="entry name" value="DUF2889"/>
</dbReference>
<gene>
    <name evidence="2" type="ORF">ABUH87_04015</name>
</gene>
<evidence type="ECO:0000256" key="1">
    <source>
        <dbReference type="SAM" id="MobiDB-lite"/>
    </source>
</evidence>
<reference evidence="2 3" key="1">
    <citation type="submission" date="2024-06" db="EMBL/GenBank/DDBJ databases">
        <title>Novosphingobium rhizovicinus M1R2S20.</title>
        <authorList>
            <person name="Sun J.-Q."/>
        </authorList>
    </citation>
    <scope>NUCLEOTIDE SEQUENCE [LARGE SCALE GENOMIC DNA]</scope>
    <source>
        <strain evidence="2 3">M1R2S20</strain>
    </source>
</reference>
<feature type="compositionally biased region" description="Polar residues" evidence="1">
    <location>
        <begin position="253"/>
        <end position="269"/>
    </location>
</feature>
<evidence type="ECO:0000313" key="3">
    <source>
        <dbReference type="Proteomes" id="UP001556118"/>
    </source>
</evidence>
<feature type="compositionally biased region" description="Basic and acidic residues" evidence="1">
    <location>
        <begin position="236"/>
        <end position="251"/>
    </location>
</feature>
<feature type="region of interest" description="Disordered" evidence="1">
    <location>
        <begin position="236"/>
        <end position="269"/>
    </location>
</feature>
<sequence length="269" mass="29681">MARTASPEKNRNGAPTAAPKGYRRRIRVIPQHGLVTALLEDDIHAMAVRLAHDGQKVVHIESFLDRMPWNTCPGAAAVLVDTFAGLPLKEVTLRKARKANCTHLHDLAVIAAEHAFDAEEICFDISVSDPVAGRRELMLQRNGSCALHWTEQDGQLVAPPEVAGRSLLTLRDALSAMTPQEAEAGRLLQWAGLVAHGRTIPLERQNDALKMPPNCYTFQPDRARVARRIGEVVDFSDSERTPGEKLSRELRLTSGSRATRSTQQNHGRE</sequence>
<comment type="caution">
    <text evidence="2">The sequence shown here is derived from an EMBL/GenBank/DDBJ whole genome shotgun (WGS) entry which is preliminary data.</text>
</comment>
<name>A0ABV3R8B9_9SPHN</name>
<dbReference type="EMBL" id="JBFNXR010000019">
    <property type="protein sequence ID" value="MEW9854346.1"/>
    <property type="molecule type" value="Genomic_DNA"/>
</dbReference>
<proteinExistence type="predicted"/>
<keyword evidence="3" id="KW-1185">Reference proteome</keyword>
<dbReference type="Proteomes" id="UP001556118">
    <property type="component" value="Unassembled WGS sequence"/>
</dbReference>
<feature type="compositionally biased region" description="Basic and acidic residues" evidence="1">
    <location>
        <begin position="1"/>
        <end position="11"/>
    </location>
</feature>
<dbReference type="RefSeq" id="WP_367769886.1">
    <property type="nucleotide sequence ID" value="NZ_JBFNXR010000019.1"/>
</dbReference>
<organism evidence="2 3">
    <name type="scientific">Novosphingobium rhizovicinum</name>
    <dbReference type="NCBI Taxonomy" id="3228928"/>
    <lineage>
        <taxon>Bacteria</taxon>
        <taxon>Pseudomonadati</taxon>
        <taxon>Pseudomonadota</taxon>
        <taxon>Alphaproteobacteria</taxon>
        <taxon>Sphingomonadales</taxon>
        <taxon>Sphingomonadaceae</taxon>
        <taxon>Novosphingobium</taxon>
    </lineage>
</organism>
<feature type="region of interest" description="Disordered" evidence="1">
    <location>
        <begin position="1"/>
        <end position="22"/>
    </location>
</feature>
<protein>
    <submittedName>
        <fullName evidence="2">DUF2889 domain-containing protein</fullName>
    </submittedName>
</protein>